<gene>
    <name evidence="1" type="ORF">JRQ81_004544</name>
</gene>
<evidence type="ECO:0000313" key="2">
    <source>
        <dbReference type="Proteomes" id="UP001142489"/>
    </source>
</evidence>
<dbReference type="EMBL" id="JAPFRF010000012">
    <property type="protein sequence ID" value="KAJ7313260.1"/>
    <property type="molecule type" value="Genomic_DNA"/>
</dbReference>
<protein>
    <submittedName>
        <fullName evidence="1">Uncharacterized protein</fullName>
    </submittedName>
</protein>
<dbReference type="Proteomes" id="UP001142489">
    <property type="component" value="Unassembled WGS sequence"/>
</dbReference>
<proteinExistence type="predicted"/>
<dbReference type="OrthoDB" id="413361at2759"/>
<dbReference type="AlphaFoldDB" id="A0A9Q1AUN8"/>
<reference evidence="1" key="1">
    <citation type="journal article" date="2023" name="DNA Res.">
        <title>Chromosome-level genome assembly of Phrynocephalus forsythii using third-generation DNA sequencing and Hi-C analysis.</title>
        <authorList>
            <person name="Qi Y."/>
            <person name="Zhao W."/>
            <person name="Zhao Y."/>
            <person name="Niu C."/>
            <person name="Cao S."/>
            <person name="Zhang Y."/>
        </authorList>
    </citation>
    <scope>NUCLEOTIDE SEQUENCE</scope>
    <source>
        <tissue evidence="1">Muscle</tissue>
    </source>
</reference>
<organism evidence="1 2">
    <name type="scientific">Phrynocephalus forsythii</name>
    <dbReference type="NCBI Taxonomy" id="171643"/>
    <lineage>
        <taxon>Eukaryota</taxon>
        <taxon>Metazoa</taxon>
        <taxon>Chordata</taxon>
        <taxon>Craniata</taxon>
        <taxon>Vertebrata</taxon>
        <taxon>Euteleostomi</taxon>
        <taxon>Lepidosauria</taxon>
        <taxon>Squamata</taxon>
        <taxon>Bifurcata</taxon>
        <taxon>Unidentata</taxon>
        <taxon>Episquamata</taxon>
        <taxon>Toxicofera</taxon>
        <taxon>Iguania</taxon>
        <taxon>Acrodonta</taxon>
        <taxon>Agamidae</taxon>
        <taxon>Agaminae</taxon>
        <taxon>Phrynocephalus</taxon>
    </lineage>
</organism>
<name>A0A9Q1AUN8_9SAUR</name>
<keyword evidence="2" id="KW-1185">Reference proteome</keyword>
<accession>A0A9Q1AUN8</accession>
<comment type="caution">
    <text evidence="1">The sequence shown here is derived from an EMBL/GenBank/DDBJ whole genome shotgun (WGS) entry which is preliminary data.</text>
</comment>
<sequence>MDSRAQKNNNRGKLPELTSNNFPKWTLRLMIELEAQDIIASCVKDEEPSGDGENAWKRQNGKAKFIIVCSLKDKQLHYIKDCETAKEMICKLEEAYGVASQQSQVALLRRLCELRLNNKRDSEKHISEFIDLETNLKHCKVRWSLRMA</sequence>
<evidence type="ECO:0000313" key="1">
    <source>
        <dbReference type="EMBL" id="KAJ7313260.1"/>
    </source>
</evidence>
<dbReference type="Pfam" id="PF14223">
    <property type="entry name" value="Retrotran_gag_2"/>
    <property type="match status" value="1"/>
</dbReference>